<evidence type="ECO:0000313" key="8">
    <source>
        <dbReference type="EMBL" id="GAA5129716.1"/>
    </source>
</evidence>
<protein>
    <submittedName>
        <fullName evidence="8">RNA polymerase sigma-70 factor</fullName>
    </submittedName>
</protein>
<comment type="subunit">
    <text evidence="2">Interacts transiently with the RNA polymerase catalytic core formed by RpoA, RpoB, RpoC and RpoZ (2 alpha, 1 beta, 1 beta' and 1 omega subunit) to form the RNA polymerase holoenzyme that can initiate transcription.</text>
</comment>
<feature type="domain" description="RNA polymerase sigma-70 region 2" evidence="6">
    <location>
        <begin position="9"/>
        <end position="73"/>
    </location>
</feature>
<dbReference type="NCBIfam" id="NF007214">
    <property type="entry name" value="PRK09636.1"/>
    <property type="match status" value="1"/>
</dbReference>
<dbReference type="InterPro" id="IPR013324">
    <property type="entry name" value="RNA_pol_sigma_r3/r4-like"/>
</dbReference>
<keyword evidence="4" id="KW-0731">Sigma factor</keyword>
<reference evidence="9" key="1">
    <citation type="journal article" date="2019" name="Int. J. Syst. Evol. Microbiol.">
        <title>The Global Catalogue of Microorganisms (GCM) 10K type strain sequencing project: providing services to taxonomists for standard genome sequencing and annotation.</title>
        <authorList>
            <consortium name="The Broad Institute Genomics Platform"/>
            <consortium name="The Broad Institute Genome Sequencing Center for Infectious Disease"/>
            <person name="Wu L."/>
            <person name="Ma J."/>
        </authorList>
    </citation>
    <scope>NUCLEOTIDE SEQUENCE [LARGE SCALE GENOMIC DNA]</scope>
    <source>
        <strain evidence="9">JCM 18302</strain>
    </source>
</reference>
<name>A0ABP9NQ88_9PSEU</name>
<evidence type="ECO:0000256" key="2">
    <source>
        <dbReference type="ARBA" id="ARBA00011344"/>
    </source>
</evidence>
<keyword evidence="3" id="KW-0805">Transcription regulation</keyword>
<dbReference type="SUPFAM" id="SSF88659">
    <property type="entry name" value="Sigma3 and sigma4 domains of RNA polymerase sigma factors"/>
    <property type="match status" value="1"/>
</dbReference>
<dbReference type="PANTHER" id="PTHR30173">
    <property type="entry name" value="SIGMA 19 FACTOR"/>
    <property type="match status" value="1"/>
</dbReference>
<dbReference type="NCBIfam" id="TIGR02937">
    <property type="entry name" value="sigma70-ECF"/>
    <property type="match status" value="1"/>
</dbReference>
<dbReference type="Proteomes" id="UP001500804">
    <property type="component" value="Unassembled WGS sequence"/>
</dbReference>
<dbReference type="EMBL" id="BAABJO010000021">
    <property type="protein sequence ID" value="GAA5129716.1"/>
    <property type="molecule type" value="Genomic_DNA"/>
</dbReference>
<comment type="similarity">
    <text evidence="1">Belongs to the sigma-70 factor family. ECF subfamily.</text>
</comment>
<dbReference type="InterPro" id="IPR013325">
    <property type="entry name" value="RNA_pol_sigma_r2"/>
</dbReference>
<dbReference type="InterPro" id="IPR014303">
    <property type="entry name" value="RNA_pol_sigma-70_ECF"/>
</dbReference>
<accession>A0ABP9NQ88</accession>
<keyword evidence="5" id="KW-0804">Transcription</keyword>
<dbReference type="NCBIfam" id="TIGR02957">
    <property type="entry name" value="SigX4"/>
    <property type="match status" value="1"/>
</dbReference>
<dbReference type="InterPro" id="IPR032710">
    <property type="entry name" value="NTF2-like_dom_sf"/>
</dbReference>
<dbReference type="InterPro" id="IPR013249">
    <property type="entry name" value="RNA_pol_sigma70_r4_t2"/>
</dbReference>
<evidence type="ECO:0000259" key="7">
    <source>
        <dbReference type="Pfam" id="PF08281"/>
    </source>
</evidence>
<dbReference type="SUPFAM" id="SSF88946">
    <property type="entry name" value="Sigma2 domain of RNA polymerase sigma factors"/>
    <property type="match status" value="1"/>
</dbReference>
<evidence type="ECO:0000256" key="5">
    <source>
        <dbReference type="ARBA" id="ARBA00023163"/>
    </source>
</evidence>
<evidence type="ECO:0000256" key="3">
    <source>
        <dbReference type="ARBA" id="ARBA00023015"/>
    </source>
</evidence>
<comment type="caution">
    <text evidence="8">The sequence shown here is derived from an EMBL/GenBank/DDBJ whole genome shotgun (WGS) entry which is preliminary data.</text>
</comment>
<dbReference type="Gene3D" id="1.10.10.10">
    <property type="entry name" value="Winged helix-like DNA-binding domain superfamily/Winged helix DNA-binding domain"/>
    <property type="match status" value="1"/>
</dbReference>
<proteinExistence type="inferred from homology"/>
<dbReference type="InterPro" id="IPR036388">
    <property type="entry name" value="WH-like_DNA-bd_sf"/>
</dbReference>
<dbReference type="InterPro" id="IPR007627">
    <property type="entry name" value="RNA_pol_sigma70_r2"/>
</dbReference>
<gene>
    <name evidence="8" type="ORF">GCM10023320_50630</name>
</gene>
<evidence type="ECO:0000259" key="6">
    <source>
        <dbReference type="Pfam" id="PF04542"/>
    </source>
</evidence>
<dbReference type="InterPro" id="IPR014284">
    <property type="entry name" value="RNA_pol_sigma-70_dom"/>
</dbReference>
<evidence type="ECO:0000313" key="9">
    <source>
        <dbReference type="Proteomes" id="UP001500804"/>
    </source>
</evidence>
<feature type="domain" description="RNA polymerase sigma factor 70 region 4 type 2" evidence="7">
    <location>
        <begin position="108"/>
        <end position="160"/>
    </location>
</feature>
<dbReference type="PANTHER" id="PTHR30173:SF36">
    <property type="entry name" value="ECF RNA POLYMERASE SIGMA FACTOR SIGJ"/>
    <property type="match status" value="1"/>
</dbReference>
<sequence>MTELDEPAEALRPLLFSIAYRMLGTVSDAEDIVQETYLRHQRALAEGTRIESTRAYLSAVTTRLAIDHLRSARVRRESYVGQWLPEPLLTDDTEDPAGHAEQADSLSMAFLLVLERLNPVERAVFLLHDVFGYGYDEVARIVGKSEANSRQLATRARRHLEESRRRFDASRQEQQELAQRFFAAVTDGDVDQLVGMLAADVVVHGDGGGKAPQWMEPIVGVDKVSRLFANVGRQMREMGITMRLREINGRPGALVLDPDGKITNVFVLDVADGAVQTIRSVINPDKLRHLGPVADVRELMRRHRGRQAPG</sequence>
<dbReference type="Pfam" id="PF08281">
    <property type="entry name" value="Sigma70_r4_2"/>
    <property type="match status" value="1"/>
</dbReference>
<dbReference type="RefSeq" id="WP_345607799.1">
    <property type="nucleotide sequence ID" value="NZ_BAABJO010000021.1"/>
</dbReference>
<evidence type="ECO:0000256" key="1">
    <source>
        <dbReference type="ARBA" id="ARBA00010641"/>
    </source>
</evidence>
<dbReference type="SUPFAM" id="SSF54427">
    <property type="entry name" value="NTF2-like"/>
    <property type="match status" value="1"/>
</dbReference>
<dbReference type="Gene3D" id="1.10.1740.10">
    <property type="match status" value="1"/>
</dbReference>
<evidence type="ECO:0000256" key="4">
    <source>
        <dbReference type="ARBA" id="ARBA00023082"/>
    </source>
</evidence>
<dbReference type="Gene3D" id="3.10.450.50">
    <property type="match status" value="1"/>
</dbReference>
<organism evidence="8 9">
    <name type="scientific">Pseudonocardia adelaidensis</name>
    <dbReference type="NCBI Taxonomy" id="648754"/>
    <lineage>
        <taxon>Bacteria</taxon>
        <taxon>Bacillati</taxon>
        <taxon>Actinomycetota</taxon>
        <taxon>Actinomycetes</taxon>
        <taxon>Pseudonocardiales</taxon>
        <taxon>Pseudonocardiaceae</taxon>
        <taxon>Pseudonocardia</taxon>
    </lineage>
</organism>
<dbReference type="InterPro" id="IPR052704">
    <property type="entry name" value="ECF_Sigma-70_Domain"/>
</dbReference>
<keyword evidence="9" id="KW-1185">Reference proteome</keyword>
<dbReference type="Pfam" id="PF04542">
    <property type="entry name" value="Sigma70_r2"/>
    <property type="match status" value="1"/>
</dbReference>